<reference evidence="2" key="1">
    <citation type="submission" date="2023-08" db="EMBL/GenBank/DDBJ databases">
        <title>A de novo genome assembly of Solanum verrucosum Schlechtendal, a Mexican diploid species geographically isolated from the other diploid A-genome species in potato relatives.</title>
        <authorList>
            <person name="Hosaka K."/>
        </authorList>
    </citation>
    <scope>NUCLEOTIDE SEQUENCE</scope>
    <source>
        <tissue evidence="2">Young leaves</tissue>
    </source>
</reference>
<gene>
    <name evidence="2" type="ORF">MTR67_048252</name>
</gene>
<proteinExistence type="predicted"/>
<dbReference type="GO" id="GO:0006370">
    <property type="term" value="P:7-methylguanosine mRNA capping"/>
    <property type="evidence" value="ECO:0007669"/>
    <property type="project" value="TreeGrafter"/>
</dbReference>
<protein>
    <recommendedName>
        <fullName evidence="1">Reverse transcriptase domain-containing protein</fullName>
    </recommendedName>
</protein>
<accession>A0AAF0UYJ3</accession>
<dbReference type="Proteomes" id="UP001234989">
    <property type="component" value="Chromosome 11"/>
</dbReference>
<dbReference type="InterPro" id="IPR029021">
    <property type="entry name" value="Prot-tyrosine_phosphatase-like"/>
</dbReference>
<dbReference type="PANTHER" id="PTHR10367">
    <property type="entry name" value="MRNA-CAPPING ENZYME"/>
    <property type="match status" value="1"/>
</dbReference>
<keyword evidence="3" id="KW-1185">Reference proteome</keyword>
<dbReference type="Pfam" id="PF00078">
    <property type="entry name" value="RVT_1"/>
    <property type="match status" value="1"/>
</dbReference>
<evidence type="ECO:0000259" key="1">
    <source>
        <dbReference type="PROSITE" id="PS50878"/>
    </source>
</evidence>
<dbReference type="SUPFAM" id="SSF52799">
    <property type="entry name" value="(Phosphotyrosine protein) phosphatases II"/>
    <property type="match status" value="1"/>
</dbReference>
<dbReference type="SUPFAM" id="SSF56672">
    <property type="entry name" value="DNA/RNA polymerases"/>
    <property type="match status" value="1"/>
</dbReference>
<dbReference type="InterPro" id="IPR043502">
    <property type="entry name" value="DNA/RNA_pol_sf"/>
</dbReference>
<dbReference type="InterPro" id="IPR000477">
    <property type="entry name" value="RT_dom"/>
</dbReference>
<dbReference type="GO" id="GO:0004484">
    <property type="term" value="F:mRNA guanylyltransferase activity"/>
    <property type="evidence" value="ECO:0007669"/>
    <property type="project" value="TreeGrafter"/>
</dbReference>
<sequence length="344" mass="38865">MRDEIFQMKRQKPSNRLPPGWLDCPAFGQEIGCIIPSKVPLDETFNDCVLPGKRYSFRQVLHQQRVLGRKLGMVIDLTNTSRYYSLSDWRKEGIKHVKIQCRGRGSAPDNESVNSFVYEAKKGGVEIDQQTSNGFCKGEAMDATLIASECIDSRMKGGAPGLMCKLDIQKAYDHMNWSFLLNTLRQMGWIEVCIKTVKFSVLVNGEPVGFFESERGLRQGDPLSPFLFILAMEGFDSMMRIATQNRWIRGFQVGDRVGEEKEVCHLLYADDTIIFCEPTAEQISYIRVILVLFEAVSGLKVNWGKSSLFPVNEVPQIQQLANILGCKVEHLPTIYLGMPLGSKH</sequence>
<name>A0AAF0UYJ3_SOLVR</name>
<dbReference type="PROSITE" id="PS50878">
    <property type="entry name" value="RT_POL"/>
    <property type="match status" value="1"/>
</dbReference>
<dbReference type="AlphaFoldDB" id="A0AAF0UYJ3"/>
<dbReference type="EMBL" id="CP133622">
    <property type="protein sequence ID" value="WMV54867.1"/>
    <property type="molecule type" value="Genomic_DNA"/>
</dbReference>
<organism evidence="2 3">
    <name type="scientific">Solanum verrucosum</name>
    <dbReference type="NCBI Taxonomy" id="315347"/>
    <lineage>
        <taxon>Eukaryota</taxon>
        <taxon>Viridiplantae</taxon>
        <taxon>Streptophyta</taxon>
        <taxon>Embryophyta</taxon>
        <taxon>Tracheophyta</taxon>
        <taxon>Spermatophyta</taxon>
        <taxon>Magnoliopsida</taxon>
        <taxon>eudicotyledons</taxon>
        <taxon>Gunneridae</taxon>
        <taxon>Pentapetalae</taxon>
        <taxon>asterids</taxon>
        <taxon>lamiids</taxon>
        <taxon>Solanales</taxon>
        <taxon>Solanaceae</taxon>
        <taxon>Solanoideae</taxon>
        <taxon>Solaneae</taxon>
        <taxon>Solanum</taxon>
    </lineage>
</organism>
<dbReference type="Gene3D" id="3.90.190.10">
    <property type="entry name" value="Protein tyrosine phosphatase superfamily"/>
    <property type="match status" value="1"/>
</dbReference>
<feature type="domain" description="Reverse transcriptase" evidence="1">
    <location>
        <begin position="1"/>
        <end position="340"/>
    </location>
</feature>
<dbReference type="CDD" id="cd01650">
    <property type="entry name" value="RT_nLTR_like"/>
    <property type="match status" value="1"/>
</dbReference>
<dbReference type="PANTHER" id="PTHR10367:SF17">
    <property type="entry name" value="MRNA-CAPPING ENZYME"/>
    <property type="match status" value="1"/>
</dbReference>
<evidence type="ECO:0000313" key="3">
    <source>
        <dbReference type="Proteomes" id="UP001234989"/>
    </source>
</evidence>
<evidence type="ECO:0000313" key="2">
    <source>
        <dbReference type="EMBL" id="WMV54867.1"/>
    </source>
</evidence>
<dbReference type="InterPro" id="IPR051029">
    <property type="entry name" value="mRNA_Capping_Enz/RNA_Phosphat"/>
</dbReference>